<dbReference type="SUPFAM" id="SSF109604">
    <property type="entry name" value="HD-domain/PDEase-like"/>
    <property type="match status" value="1"/>
</dbReference>
<dbReference type="Gene3D" id="1.10.3210.10">
    <property type="entry name" value="Hypothetical protein af1432"/>
    <property type="match status" value="1"/>
</dbReference>
<evidence type="ECO:0000313" key="2">
    <source>
        <dbReference type="EMBL" id="TJY42606.1"/>
    </source>
</evidence>
<comment type="caution">
    <text evidence="2">The sequence shown here is derived from an EMBL/GenBank/DDBJ whole genome shotgun (WGS) entry which is preliminary data.</text>
</comment>
<dbReference type="EMBL" id="SUPK01000003">
    <property type="protein sequence ID" value="TJY42606.1"/>
    <property type="molecule type" value="Genomic_DNA"/>
</dbReference>
<dbReference type="AlphaFoldDB" id="A0A4U0FCK2"/>
<dbReference type="OrthoDB" id="9759601at2"/>
<dbReference type="PANTHER" id="PTHR43155:SF2">
    <property type="entry name" value="CYCLIC DI-GMP PHOSPHODIESTERASE PA4108"/>
    <property type="match status" value="1"/>
</dbReference>
<accession>A0A4U0FCK2</accession>
<dbReference type="InterPro" id="IPR037522">
    <property type="entry name" value="HD_GYP_dom"/>
</dbReference>
<dbReference type="CDD" id="cd00077">
    <property type="entry name" value="HDc"/>
    <property type="match status" value="1"/>
</dbReference>
<gene>
    <name evidence="2" type="ORF">E5161_07060</name>
</gene>
<organism evidence="2 3">
    <name type="scientific">Cohnella pontilimi</name>
    <dbReference type="NCBI Taxonomy" id="2564100"/>
    <lineage>
        <taxon>Bacteria</taxon>
        <taxon>Bacillati</taxon>
        <taxon>Bacillota</taxon>
        <taxon>Bacilli</taxon>
        <taxon>Bacillales</taxon>
        <taxon>Paenibacillaceae</taxon>
        <taxon>Cohnella</taxon>
    </lineage>
</organism>
<evidence type="ECO:0000259" key="1">
    <source>
        <dbReference type="PROSITE" id="PS51832"/>
    </source>
</evidence>
<dbReference type="NCBIfam" id="TIGR00277">
    <property type="entry name" value="HDIG"/>
    <property type="match status" value="1"/>
</dbReference>
<protein>
    <submittedName>
        <fullName evidence="2">HD domain-containing protein</fullName>
    </submittedName>
</protein>
<reference evidence="2 3" key="1">
    <citation type="submission" date="2019-04" db="EMBL/GenBank/DDBJ databases">
        <title>Cohnella sp. nov., isolated from soil.</title>
        <authorList>
            <person name="Kim W."/>
        </authorList>
    </citation>
    <scope>NUCLEOTIDE SEQUENCE [LARGE SCALE GENOMIC DNA]</scope>
    <source>
        <strain evidence="2 3">CAU 1483</strain>
    </source>
</reference>
<evidence type="ECO:0000313" key="3">
    <source>
        <dbReference type="Proteomes" id="UP000309673"/>
    </source>
</evidence>
<dbReference type="Proteomes" id="UP000309673">
    <property type="component" value="Unassembled WGS sequence"/>
</dbReference>
<dbReference type="InterPro" id="IPR003607">
    <property type="entry name" value="HD/PDEase_dom"/>
</dbReference>
<dbReference type="Pfam" id="PF01966">
    <property type="entry name" value="HD"/>
    <property type="match status" value="1"/>
</dbReference>
<keyword evidence="3" id="KW-1185">Reference proteome</keyword>
<dbReference type="PANTHER" id="PTHR43155">
    <property type="entry name" value="CYCLIC DI-GMP PHOSPHODIESTERASE PA4108-RELATED"/>
    <property type="match status" value="1"/>
</dbReference>
<dbReference type="PROSITE" id="PS51832">
    <property type="entry name" value="HD_GYP"/>
    <property type="match status" value="1"/>
</dbReference>
<feature type="domain" description="HD-GYP" evidence="1">
    <location>
        <begin position="79"/>
        <end position="280"/>
    </location>
</feature>
<name>A0A4U0FCK2_9BACL</name>
<dbReference type="InterPro" id="IPR006674">
    <property type="entry name" value="HD_domain"/>
</dbReference>
<dbReference type="InterPro" id="IPR006675">
    <property type="entry name" value="HDIG_dom"/>
</dbReference>
<sequence>MRVIPITQYHESTMQLAQPVYDRQRRILLSAPQFIHPKYLAKLQEVGIRTLFVEDAESRGITLEEMMDIPSWLDVVQAVQETYDAVAARKTFPLRGIQQAAGRLIKEMQGRQLVLGVPPSTLAENLRPYAHAVNVSIMALQVGKLLGYHELMLRDLAIGCLLHDIGKATGKENEEHPAAGFEIMRSVRELNLLSAHVAFQHHERMDGQGYPRGIQGNAFVQYAQVCGLCNAYENLIEKVPPHEAMEMVMAWSGRAYSVEIVQAFVRAVPAYPPGTKIRLQAGEEAIVTKITSHMQRPVVRRLTTGEEISLADEPTIMIAGSI</sequence>
<proteinExistence type="predicted"/>
<dbReference type="RefSeq" id="WP_136777025.1">
    <property type="nucleotide sequence ID" value="NZ_SUPK01000003.1"/>
</dbReference>